<reference evidence="4 5" key="1">
    <citation type="submission" date="2019-03" db="EMBL/GenBank/DDBJ databases">
        <title>Genomic Encyclopedia of Archaeal and Bacterial Type Strains, Phase II (KMG-II): from individual species to whole genera.</title>
        <authorList>
            <person name="Goeker M."/>
        </authorList>
    </citation>
    <scope>NUCLEOTIDE SEQUENCE [LARGE SCALE GENOMIC DNA]</scope>
    <source>
        <strain evidence="4 5">DSM 24323</strain>
    </source>
</reference>
<name>A0A4R7J818_9ACTN</name>
<evidence type="ECO:0000256" key="2">
    <source>
        <dbReference type="SAM" id="SignalP"/>
    </source>
</evidence>
<feature type="chain" id="PRO_5038515081" evidence="2">
    <location>
        <begin position="23"/>
        <end position="556"/>
    </location>
</feature>
<dbReference type="PANTHER" id="PTHR30290">
    <property type="entry name" value="PERIPLASMIC BINDING COMPONENT OF ABC TRANSPORTER"/>
    <property type="match status" value="1"/>
</dbReference>
<evidence type="ECO:0000313" key="5">
    <source>
        <dbReference type="Proteomes" id="UP000295371"/>
    </source>
</evidence>
<dbReference type="Pfam" id="PF00496">
    <property type="entry name" value="SBP_bac_5"/>
    <property type="match status" value="1"/>
</dbReference>
<proteinExistence type="predicted"/>
<feature type="compositionally biased region" description="Low complexity" evidence="1">
    <location>
        <begin position="33"/>
        <end position="51"/>
    </location>
</feature>
<dbReference type="GO" id="GO:0015833">
    <property type="term" value="P:peptide transport"/>
    <property type="evidence" value="ECO:0007669"/>
    <property type="project" value="TreeGrafter"/>
</dbReference>
<dbReference type="PROSITE" id="PS51257">
    <property type="entry name" value="PROKAR_LIPOPROTEIN"/>
    <property type="match status" value="1"/>
</dbReference>
<keyword evidence="2" id="KW-0732">Signal</keyword>
<evidence type="ECO:0000256" key="1">
    <source>
        <dbReference type="SAM" id="MobiDB-lite"/>
    </source>
</evidence>
<dbReference type="OrthoDB" id="9046151at2"/>
<dbReference type="Gene3D" id="3.90.76.10">
    <property type="entry name" value="Dipeptide-binding Protein, Domain 1"/>
    <property type="match status" value="1"/>
</dbReference>
<dbReference type="PANTHER" id="PTHR30290:SF83">
    <property type="entry name" value="ABC TRANSPORTER SUBSTRATE-BINDING PROTEIN"/>
    <property type="match status" value="1"/>
</dbReference>
<feature type="signal peptide" evidence="2">
    <location>
        <begin position="1"/>
        <end position="22"/>
    </location>
</feature>
<sequence length="556" mass="59489">MRGRSRLMTAGAVSAIAALTLAACGSGGAGTDTGTDTGTEGAAGGEYTTNGCTPENPLIASNTSEACGGDQLDMFLAKLVHYNTDTAEPEMDIAESIETDDNQTFTVTLKQGYNFHDGTEVQAHNFVDAWNWAAAGPNGQAASYFFSPIEGYADVQCGGDGSDCEANPPETEEMSGLQVVDDYTFTIKTIEAVSNLPVRLGYSAFAPQPDAFFADESEGKEDFAAKPIGAGPYQVESTSSTETVFTKFADYGGDFPGSADKITFVIYQDTAAAYADTVAGNLDVLDQIPTDQLAGRQFESDLPDRSEQRESMTISYLTYSPADEQLKENKELRQALSMAVDRETINQQLWDGARPPLDSWAPPSLPDSPTGVCGEFCTYDAAAAKALYDQSGGYDGTLYLNTNADGAGNVATFEAVCNGWKNDLGLDCQVNQVVDFSTYNKGIDADEYTGVLRSAWLADYPSIENYLAPIYGKGADSNWSDYDNPAFDDKLAEAAAAPDLDQANALYLEAMQILAEDFPTAPMQSRLETIGWSENVSNVKLTPFGKPDRIGVTVNQ</sequence>
<evidence type="ECO:0000259" key="3">
    <source>
        <dbReference type="Pfam" id="PF00496"/>
    </source>
</evidence>
<feature type="region of interest" description="Disordered" evidence="1">
    <location>
        <begin position="33"/>
        <end position="54"/>
    </location>
</feature>
<dbReference type="CDD" id="cd00995">
    <property type="entry name" value="PBP2_NikA_DppA_OppA_like"/>
    <property type="match status" value="1"/>
</dbReference>
<dbReference type="SUPFAM" id="SSF53850">
    <property type="entry name" value="Periplasmic binding protein-like II"/>
    <property type="match status" value="1"/>
</dbReference>
<dbReference type="InterPro" id="IPR030678">
    <property type="entry name" value="Peptide/Ni-bd"/>
</dbReference>
<dbReference type="AlphaFoldDB" id="A0A4R7J818"/>
<dbReference type="Gene3D" id="3.40.190.10">
    <property type="entry name" value="Periplasmic binding protein-like II"/>
    <property type="match status" value="1"/>
</dbReference>
<protein>
    <submittedName>
        <fullName evidence="4">Oligopeptide transport system substrate-binding protein</fullName>
    </submittedName>
</protein>
<dbReference type="PIRSF" id="PIRSF002741">
    <property type="entry name" value="MppA"/>
    <property type="match status" value="1"/>
</dbReference>
<comment type="caution">
    <text evidence="4">The sequence shown here is derived from an EMBL/GenBank/DDBJ whole genome shotgun (WGS) entry which is preliminary data.</text>
</comment>
<keyword evidence="5" id="KW-1185">Reference proteome</keyword>
<evidence type="ECO:0000313" key="4">
    <source>
        <dbReference type="EMBL" id="TDT32657.1"/>
    </source>
</evidence>
<dbReference type="GO" id="GO:0042597">
    <property type="term" value="C:periplasmic space"/>
    <property type="evidence" value="ECO:0007669"/>
    <property type="project" value="UniProtKB-ARBA"/>
</dbReference>
<accession>A0A4R7J818</accession>
<dbReference type="InterPro" id="IPR039424">
    <property type="entry name" value="SBP_5"/>
</dbReference>
<dbReference type="GO" id="GO:0043190">
    <property type="term" value="C:ATP-binding cassette (ABC) transporter complex"/>
    <property type="evidence" value="ECO:0007669"/>
    <property type="project" value="InterPro"/>
</dbReference>
<dbReference type="Proteomes" id="UP000295371">
    <property type="component" value="Unassembled WGS sequence"/>
</dbReference>
<dbReference type="GO" id="GO:1904680">
    <property type="term" value="F:peptide transmembrane transporter activity"/>
    <property type="evidence" value="ECO:0007669"/>
    <property type="project" value="TreeGrafter"/>
</dbReference>
<organism evidence="4 5">
    <name type="scientific">Naumannella halotolerans</name>
    <dbReference type="NCBI Taxonomy" id="993414"/>
    <lineage>
        <taxon>Bacteria</taxon>
        <taxon>Bacillati</taxon>
        <taxon>Actinomycetota</taxon>
        <taxon>Actinomycetes</taxon>
        <taxon>Propionibacteriales</taxon>
        <taxon>Propionibacteriaceae</taxon>
        <taxon>Naumannella</taxon>
    </lineage>
</organism>
<feature type="domain" description="Solute-binding protein family 5" evidence="3">
    <location>
        <begin position="88"/>
        <end position="477"/>
    </location>
</feature>
<gene>
    <name evidence="4" type="ORF">CLV29_0241</name>
</gene>
<dbReference type="EMBL" id="SOAW01000001">
    <property type="protein sequence ID" value="TDT32657.1"/>
    <property type="molecule type" value="Genomic_DNA"/>
</dbReference>
<dbReference type="InterPro" id="IPR000914">
    <property type="entry name" value="SBP_5_dom"/>
</dbReference>
<dbReference type="Gene3D" id="3.10.105.10">
    <property type="entry name" value="Dipeptide-binding Protein, Domain 3"/>
    <property type="match status" value="1"/>
</dbReference>